<dbReference type="InParanoid" id="A0A1V9Y0M0"/>
<protein>
    <submittedName>
        <fullName evidence="2">Uncharacterized protein</fullName>
    </submittedName>
</protein>
<organism evidence="2 3">
    <name type="scientific">Tropilaelaps mercedesae</name>
    <dbReference type="NCBI Taxonomy" id="418985"/>
    <lineage>
        <taxon>Eukaryota</taxon>
        <taxon>Metazoa</taxon>
        <taxon>Ecdysozoa</taxon>
        <taxon>Arthropoda</taxon>
        <taxon>Chelicerata</taxon>
        <taxon>Arachnida</taxon>
        <taxon>Acari</taxon>
        <taxon>Parasitiformes</taxon>
        <taxon>Mesostigmata</taxon>
        <taxon>Gamasina</taxon>
        <taxon>Dermanyssoidea</taxon>
        <taxon>Laelapidae</taxon>
        <taxon>Tropilaelaps</taxon>
    </lineage>
</organism>
<feature type="chain" id="PRO_5010718912" evidence="1">
    <location>
        <begin position="17"/>
        <end position="119"/>
    </location>
</feature>
<proteinExistence type="predicted"/>
<evidence type="ECO:0000313" key="2">
    <source>
        <dbReference type="EMBL" id="OQR79307.1"/>
    </source>
</evidence>
<feature type="signal peptide" evidence="1">
    <location>
        <begin position="1"/>
        <end position="16"/>
    </location>
</feature>
<evidence type="ECO:0000313" key="3">
    <source>
        <dbReference type="Proteomes" id="UP000192247"/>
    </source>
</evidence>
<evidence type="ECO:0000256" key="1">
    <source>
        <dbReference type="SAM" id="SignalP"/>
    </source>
</evidence>
<name>A0A1V9Y0M0_9ACAR</name>
<reference evidence="2 3" key="1">
    <citation type="journal article" date="2017" name="Gigascience">
        <title>Draft genome of the honey bee ectoparasitic mite, Tropilaelaps mercedesae, is shaped by the parasitic life history.</title>
        <authorList>
            <person name="Dong X."/>
            <person name="Armstrong S.D."/>
            <person name="Xia D."/>
            <person name="Makepeace B.L."/>
            <person name="Darby A.C."/>
            <person name="Kadowaki T."/>
        </authorList>
    </citation>
    <scope>NUCLEOTIDE SEQUENCE [LARGE SCALE GENOMIC DNA]</scope>
    <source>
        <strain evidence="2">Wuxi-XJTLU</strain>
    </source>
</reference>
<dbReference type="Proteomes" id="UP000192247">
    <property type="component" value="Unassembled WGS sequence"/>
</dbReference>
<dbReference type="EMBL" id="MNPL01001264">
    <property type="protein sequence ID" value="OQR79307.1"/>
    <property type="molecule type" value="Genomic_DNA"/>
</dbReference>
<gene>
    <name evidence="2" type="ORF">BIW11_05830</name>
</gene>
<accession>A0A1V9Y0M0</accession>
<keyword evidence="1" id="KW-0732">Signal</keyword>
<dbReference type="AlphaFoldDB" id="A0A1V9Y0M0"/>
<comment type="caution">
    <text evidence="2">The sequence shown here is derived from an EMBL/GenBank/DDBJ whole genome shotgun (WGS) entry which is preliminary data.</text>
</comment>
<dbReference type="OrthoDB" id="10567598at2759"/>
<sequence length="119" mass="12755">MRNLIVLTIVALGSTAEIPKVPACTEGVNAGVVDNDVFRQCDGIFRNWLTANWRLKADQVKAVAAKKVENVDGSQLLVQVSPNVCMVAPITNSPRGPPMLGKVCMIEGSCPISALYKKC</sequence>
<keyword evidence="3" id="KW-1185">Reference proteome</keyword>